<organism evidence="9 10">
    <name type="scientific">Rhodococcus opacus</name>
    <name type="common">Nocardia opaca</name>
    <dbReference type="NCBI Taxonomy" id="37919"/>
    <lineage>
        <taxon>Bacteria</taxon>
        <taxon>Bacillati</taxon>
        <taxon>Actinomycetota</taxon>
        <taxon>Actinomycetes</taxon>
        <taxon>Mycobacteriales</taxon>
        <taxon>Nocardiaceae</taxon>
        <taxon>Rhodococcus</taxon>
    </lineage>
</organism>
<dbReference type="PANTHER" id="PTHR23513:SF11">
    <property type="entry name" value="STAPHYLOFERRIN A TRANSPORTER"/>
    <property type="match status" value="1"/>
</dbReference>
<dbReference type="RefSeq" id="WP_128640408.1">
    <property type="nucleotide sequence ID" value="NZ_CP008947.1"/>
</dbReference>
<reference evidence="9 10" key="1">
    <citation type="submission" date="2014-07" db="EMBL/GenBank/DDBJ databases">
        <title>Genome Sequence of Rhodococcus opacus Strain R7, a Biodegrader of Mono- and Polycyclic Aromatic Hydrocarbons.</title>
        <authorList>
            <person name="Di Gennaro P."/>
            <person name="Zampolli J."/>
            <person name="Presti I."/>
            <person name="Cappelletti M."/>
            <person name="D'Ursi P."/>
            <person name="Orro A."/>
            <person name="Mezzelani A."/>
            <person name="Milanesi L."/>
        </authorList>
    </citation>
    <scope>NUCLEOTIDE SEQUENCE [LARGE SCALE GENOMIC DNA]</scope>
    <source>
        <strain evidence="9 10">R7</strain>
    </source>
</reference>
<dbReference type="GO" id="GO:0005886">
    <property type="term" value="C:plasma membrane"/>
    <property type="evidence" value="ECO:0007669"/>
    <property type="project" value="UniProtKB-SubCell"/>
</dbReference>
<evidence type="ECO:0000256" key="4">
    <source>
        <dbReference type="ARBA" id="ARBA00022692"/>
    </source>
</evidence>
<evidence type="ECO:0000256" key="6">
    <source>
        <dbReference type="ARBA" id="ARBA00023136"/>
    </source>
</evidence>
<feature type="domain" description="Major facilitator superfamily (MFS) profile" evidence="8">
    <location>
        <begin position="1"/>
        <end position="404"/>
    </location>
</feature>
<dbReference type="eggNOG" id="COG2814">
    <property type="taxonomic scope" value="Bacteria"/>
</dbReference>
<keyword evidence="6 7" id="KW-0472">Membrane</keyword>
<sequence length="411" mass="42679">MTILSGLRRQTFASLRSTNFRRYITGQAISQAGKWMQTIAQSWLVLELTDSGTAIGVVMALQTVPMLLVAPYGGVVADRLDKRRLMIALQALMGVQALILGILTVTGTVQLWHVYVLALVLGLNQCFENPTRQSFLLEMVGADHLRNAVSLQSVLNSTARMIGPAAAGLVIAAGGVGLCFLLNAASFVAVVASLLALDVSQLTPSPPTARARGQLREGLAYVRRSPQLAVPLTMMALIGCFALEFPVILPVIADQTFDAGPGAYGFITAAMGAGSVVSGLAVAAWGRTGTRPLVLTATAFGALLLVAALAPNLWVMLAVMACVGACSVAFTSTTNSTLQLAAAPATRGRVMALFGMAFIGSTAVGAPIAGWVCQHWGGRAGLLLGALACLIAAAIAAPCLRHRDSRALPTT</sequence>
<feature type="transmembrane region" description="Helical" evidence="7">
    <location>
        <begin position="165"/>
        <end position="197"/>
    </location>
</feature>
<feature type="transmembrane region" description="Helical" evidence="7">
    <location>
        <begin position="53"/>
        <end position="75"/>
    </location>
</feature>
<dbReference type="InterPro" id="IPR020846">
    <property type="entry name" value="MFS_dom"/>
</dbReference>
<evidence type="ECO:0000259" key="8">
    <source>
        <dbReference type="PROSITE" id="PS50850"/>
    </source>
</evidence>
<feature type="transmembrane region" description="Helical" evidence="7">
    <location>
        <begin position="378"/>
        <end position="400"/>
    </location>
</feature>
<evidence type="ECO:0000256" key="7">
    <source>
        <dbReference type="SAM" id="Phobius"/>
    </source>
</evidence>
<dbReference type="InterPro" id="IPR010290">
    <property type="entry name" value="TM_effector"/>
</dbReference>
<dbReference type="Proteomes" id="UP000028488">
    <property type="component" value="Chromosome"/>
</dbReference>
<evidence type="ECO:0000313" key="10">
    <source>
        <dbReference type="Proteomes" id="UP000028488"/>
    </source>
</evidence>
<feature type="transmembrane region" description="Helical" evidence="7">
    <location>
        <begin position="350"/>
        <end position="372"/>
    </location>
</feature>
<gene>
    <name evidence="9" type="ORF">EP51_22295</name>
</gene>
<feature type="transmembrane region" description="Helical" evidence="7">
    <location>
        <begin position="87"/>
        <end position="112"/>
    </location>
</feature>
<keyword evidence="3" id="KW-1003">Cell membrane</keyword>
<keyword evidence="2" id="KW-0813">Transport</keyword>
<feature type="transmembrane region" description="Helical" evidence="7">
    <location>
        <begin position="264"/>
        <end position="286"/>
    </location>
</feature>
<name>A0A076EM68_RHOOP</name>
<feature type="transmembrane region" description="Helical" evidence="7">
    <location>
        <begin position="228"/>
        <end position="252"/>
    </location>
</feature>
<evidence type="ECO:0000256" key="3">
    <source>
        <dbReference type="ARBA" id="ARBA00022475"/>
    </source>
</evidence>
<keyword evidence="5 7" id="KW-1133">Transmembrane helix</keyword>
<dbReference type="InterPro" id="IPR036259">
    <property type="entry name" value="MFS_trans_sf"/>
</dbReference>
<dbReference type="CDD" id="cd06173">
    <property type="entry name" value="MFS_MefA_like"/>
    <property type="match status" value="1"/>
</dbReference>
<dbReference type="SUPFAM" id="SSF103473">
    <property type="entry name" value="MFS general substrate transporter"/>
    <property type="match status" value="1"/>
</dbReference>
<dbReference type="AlphaFoldDB" id="A0A076EM68"/>
<dbReference type="PROSITE" id="PS50850">
    <property type="entry name" value="MFS"/>
    <property type="match status" value="1"/>
</dbReference>
<keyword evidence="4 7" id="KW-0812">Transmembrane</keyword>
<evidence type="ECO:0000256" key="5">
    <source>
        <dbReference type="ARBA" id="ARBA00022989"/>
    </source>
</evidence>
<feature type="transmembrane region" description="Helical" evidence="7">
    <location>
        <begin position="316"/>
        <end position="338"/>
    </location>
</feature>
<comment type="subcellular location">
    <subcellularLocation>
        <location evidence="1">Cell membrane</location>
        <topology evidence="1">Multi-pass membrane protein</topology>
    </subcellularLocation>
</comment>
<dbReference type="GO" id="GO:0022857">
    <property type="term" value="F:transmembrane transporter activity"/>
    <property type="evidence" value="ECO:0007669"/>
    <property type="project" value="InterPro"/>
</dbReference>
<evidence type="ECO:0000313" key="9">
    <source>
        <dbReference type="EMBL" id="AII07235.1"/>
    </source>
</evidence>
<protein>
    <submittedName>
        <fullName evidence="9">MFS transporter</fullName>
    </submittedName>
</protein>
<evidence type="ECO:0000256" key="1">
    <source>
        <dbReference type="ARBA" id="ARBA00004651"/>
    </source>
</evidence>
<evidence type="ECO:0000256" key="2">
    <source>
        <dbReference type="ARBA" id="ARBA00022448"/>
    </source>
</evidence>
<feature type="transmembrane region" description="Helical" evidence="7">
    <location>
        <begin position="293"/>
        <end position="310"/>
    </location>
</feature>
<dbReference type="Pfam" id="PF05977">
    <property type="entry name" value="MFS_3"/>
    <property type="match status" value="1"/>
</dbReference>
<proteinExistence type="predicted"/>
<dbReference type="Gene3D" id="1.20.1250.20">
    <property type="entry name" value="MFS general substrate transporter like domains"/>
    <property type="match status" value="1"/>
</dbReference>
<accession>A0A076EM68</accession>
<dbReference type="PANTHER" id="PTHR23513">
    <property type="entry name" value="INTEGRAL MEMBRANE EFFLUX PROTEIN-RELATED"/>
    <property type="match status" value="1"/>
</dbReference>
<dbReference type="EMBL" id="CP008947">
    <property type="protein sequence ID" value="AII07235.1"/>
    <property type="molecule type" value="Genomic_DNA"/>
</dbReference>